<name>A0A067PSJ6_9AGAM</name>
<feature type="transmembrane region" description="Helical" evidence="1">
    <location>
        <begin position="107"/>
        <end position="133"/>
    </location>
</feature>
<evidence type="ECO:0000313" key="2">
    <source>
        <dbReference type="EMBL" id="KDQ53296.1"/>
    </source>
</evidence>
<sequence>MQVIQRYRLALHPLIAILALGSCISIGVTCSNPNWDFLASDEAFMATYGSVTLISILSAMIAIRRVGTVLSNLWLELIWLACLVAVFSFGSFNYYYCFGLAPYLSSFLFFTMVVAWVLQTATAATALSLIVVLTRLTWWTTSPQRERAAPKLSGLRAVIGIPRTLEDRRIVLRDVVGDFFFHHSIFRKQRYESTSIALIRGSAAFIALLGITLYALDLLVVLPLIESAFLPVRSSATVPPWLSDVKSSSISAHDLQLRSQPVLDDIVFVFGQMQYNYSTSSRYPSGPFSPTDFKPVSAGANISAYVISLDGSSFACPQFTTPYDAGIHWPQL</sequence>
<keyword evidence="1" id="KW-1133">Transmembrane helix</keyword>
<dbReference type="PROSITE" id="PS51257">
    <property type="entry name" value="PROKAR_LIPOPROTEIN"/>
    <property type="match status" value="1"/>
</dbReference>
<accession>A0A067PSJ6</accession>
<dbReference type="EMBL" id="KL197734">
    <property type="protein sequence ID" value="KDQ53296.1"/>
    <property type="molecule type" value="Genomic_DNA"/>
</dbReference>
<dbReference type="InParanoid" id="A0A067PSJ6"/>
<evidence type="ECO:0000256" key="1">
    <source>
        <dbReference type="SAM" id="Phobius"/>
    </source>
</evidence>
<gene>
    <name evidence="2" type="ORF">JAAARDRAFT_432053</name>
</gene>
<feature type="transmembrane region" description="Helical" evidence="1">
    <location>
        <begin position="75"/>
        <end position="95"/>
    </location>
</feature>
<keyword evidence="1" id="KW-0472">Membrane</keyword>
<proteinExistence type="predicted"/>
<feature type="transmembrane region" description="Helical" evidence="1">
    <location>
        <begin position="197"/>
        <end position="225"/>
    </location>
</feature>
<feature type="transmembrane region" description="Helical" evidence="1">
    <location>
        <begin position="43"/>
        <end position="63"/>
    </location>
</feature>
<dbReference type="AlphaFoldDB" id="A0A067PSJ6"/>
<dbReference type="Proteomes" id="UP000027265">
    <property type="component" value="Unassembled WGS sequence"/>
</dbReference>
<organism evidence="2 3">
    <name type="scientific">Jaapia argillacea MUCL 33604</name>
    <dbReference type="NCBI Taxonomy" id="933084"/>
    <lineage>
        <taxon>Eukaryota</taxon>
        <taxon>Fungi</taxon>
        <taxon>Dikarya</taxon>
        <taxon>Basidiomycota</taxon>
        <taxon>Agaricomycotina</taxon>
        <taxon>Agaricomycetes</taxon>
        <taxon>Agaricomycetidae</taxon>
        <taxon>Jaapiales</taxon>
        <taxon>Jaapiaceae</taxon>
        <taxon>Jaapia</taxon>
    </lineage>
</organism>
<dbReference type="OrthoDB" id="3324957at2759"/>
<dbReference type="HOGENOM" id="CLU_836941_0_0_1"/>
<evidence type="ECO:0000313" key="3">
    <source>
        <dbReference type="Proteomes" id="UP000027265"/>
    </source>
</evidence>
<keyword evidence="3" id="KW-1185">Reference proteome</keyword>
<protein>
    <submittedName>
        <fullName evidence="2">Uncharacterized protein</fullName>
    </submittedName>
</protein>
<reference evidence="3" key="1">
    <citation type="journal article" date="2014" name="Proc. Natl. Acad. Sci. U.S.A.">
        <title>Extensive sampling of basidiomycete genomes demonstrates inadequacy of the white-rot/brown-rot paradigm for wood decay fungi.</title>
        <authorList>
            <person name="Riley R."/>
            <person name="Salamov A.A."/>
            <person name="Brown D.W."/>
            <person name="Nagy L.G."/>
            <person name="Floudas D."/>
            <person name="Held B.W."/>
            <person name="Levasseur A."/>
            <person name="Lombard V."/>
            <person name="Morin E."/>
            <person name="Otillar R."/>
            <person name="Lindquist E.A."/>
            <person name="Sun H."/>
            <person name="LaButti K.M."/>
            <person name="Schmutz J."/>
            <person name="Jabbour D."/>
            <person name="Luo H."/>
            <person name="Baker S.E."/>
            <person name="Pisabarro A.G."/>
            <person name="Walton J.D."/>
            <person name="Blanchette R.A."/>
            <person name="Henrissat B."/>
            <person name="Martin F."/>
            <person name="Cullen D."/>
            <person name="Hibbett D.S."/>
            <person name="Grigoriev I.V."/>
        </authorList>
    </citation>
    <scope>NUCLEOTIDE SEQUENCE [LARGE SCALE GENOMIC DNA]</scope>
    <source>
        <strain evidence="3">MUCL 33604</strain>
    </source>
</reference>
<keyword evidence="1" id="KW-0812">Transmembrane</keyword>